<dbReference type="PROSITE" id="PS00409">
    <property type="entry name" value="PROKAR_NTER_METHYL"/>
    <property type="match status" value="1"/>
</dbReference>
<dbReference type="InterPro" id="IPR012902">
    <property type="entry name" value="N_methyl_site"/>
</dbReference>
<evidence type="ECO:0000256" key="7">
    <source>
        <dbReference type="ARBA" id="ARBA00022989"/>
    </source>
</evidence>
<dbReference type="Gene3D" id="3.30.700.10">
    <property type="entry name" value="Glycoprotein, Type 4 Pilin"/>
    <property type="match status" value="1"/>
</dbReference>
<evidence type="ECO:0000256" key="11">
    <source>
        <dbReference type="SAM" id="Phobius"/>
    </source>
</evidence>
<dbReference type="InterPro" id="IPR022346">
    <property type="entry name" value="T2SS_GspH"/>
</dbReference>
<dbReference type="Pfam" id="PF12019">
    <property type="entry name" value="GspH"/>
    <property type="match status" value="1"/>
</dbReference>
<dbReference type="GO" id="GO:0015627">
    <property type="term" value="C:type II protein secretion system complex"/>
    <property type="evidence" value="ECO:0007669"/>
    <property type="project" value="InterPro"/>
</dbReference>
<dbReference type="STRING" id="1907941.BKE30_01380"/>
<evidence type="ECO:0000256" key="9">
    <source>
        <dbReference type="ARBA" id="ARBA00025772"/>
    </source>
</evidence>
<keyword evidence="7 11" id="KW-1133">Transmembrane helix</keyword>
<protein>
    <recommendedName>
        <fullName evidence="2">Type II secretion system protein H</fullName>
    </recommendedName>
    <alternativeName>
        <fullName evidence="10">General secretion pathway protein H</fullName>
    </alternativeName>
</protein>
<proteinExistence type="inferred from homology"/>
<evidence type="ECO:0000256" key="2">
    <source>
        <dbReference type="ARBA" id="ARBA00021549"/>
    </source>
</evidence>
<evidence type="ECO:0000313" key="13">
    <source>
        <dbReference type="EMBL" id="ONG42179.1"/>
    </source>
</evidence>
<accession>A0A1S8CYA3</accession>
<keyword evidence="5" id="KW-0997">Cell inner membrane</keyword>
<evidence type="ECO:0000256" key="4">
    <source>
        <dbReference type="ARBA" id="ARBA00022481"/>
    </source>
</evidence>
<dbReference type="GO" id="GO:0015628">
    <property type="term" value="P:protein secretion by the type II secretion system"/>
    <property type="evidence" value="ECO:0007669"/>
    <property type="project" value="InterPro"/>
</dbReference>
<dbReference type="Proteomes" id="UP000192132">
    <property type="component" value="Unassembled WGS sequence"/>
</dbReference>
<keyword evidence="8 11" id="KW-0472">Membrane</keyword>
<dbReference type="OrthoDB" id="5587184at2"/>
<dbReference type="RefSeq" id="WP_076876867.1">
    <property type="nucleotide sequence ID" value="NZ_MLCN01000003.1"/>
</dbReference>
<dbReference type="InterPro" id="IPR045584">
    <property type="entry name" value="Pilin-like"/>
</dbReference>
<keyword evidence="4" id="KW-0488">Methylation</keyword>
<comment type="caution">
    <text evidence="13">The sequence shown here is derived from an EMBL/GenBank/DDBJ whole genome shotgun (WGS) entry which is preliminary data.</text>
</comment>
<comment type="subcellular location">
    <subcellularLocation>
        <location evidence="1">Cell inner membrane</location>
        <topology evidence="1">Single-pass membrane protein</topology>
    </subcellularLocation>
</comment>
<feature type="domain" description="General secretion pathway GspH" evidence="12">
    <location>
        <begin position="43"/>
        <end position="139"/>
    </location>
</feature>
<evidence type="ECO:0000313" key="14">
    <source>
        <dbReference type="Proteomes" id="UP000192132"/>
    </source>
</evidence>
<evidence type="ECO:0000256" key="3">
    <source>
        <dbReference type="ARBA" id="ARBA00022475"/>
    </source>
</evidence>
<organism evidence="13 14">
    <name type="scientific">Alkanindiges hydrocarboniclasticus</name>
    <dbReference type="NCBI Taxonomy" id="1907941"/>
    <lineage>
        <taxon>Bacteria</taxon>
        <taxon>Pseudomonadati</taxon>
        <taxon>Pseudomonadota</taxon>
        <taxon>Gammaproteobacteria</taxon>
        <taxon>Moraxellales</taxon>
        <taxon>Moraxellaceae</taxon>
        <taxon>Alkanindiges</taxon>
    </lineage>
</organism>
<keyword evidence="6 11" id="KW-0812">Transmembrane</keyword>
<evidence type="ECO:0000256" key="5">
    <source>
        <dbReference type="ARBA" id="ARBA00022519"/>
    </source>
</evidence>
<evidence type="ECO:0000256" key="6">
    <source>
        <dbReference type="ARBA" id="ARBA00022692"/>
    </source>
</evidence>
<gene>
    <name evidence="13" type="ORF">BKE30_01380</name>
</gene>
<keyword evidence="3" id="KW-1003">Cell membrane</keyword>
<evidence type="ECO:0000256" key="8">
    <source>
        <dbReference type="ARBA" id="ARBA00023136"/>
    </source>
</evidence>
<comment type="similarity">
    <text evidence="9">Belongs to the GSP H family.</text>
</comment>
<reference evidence="13 14" key="1">
    <citation type="submission" date="2016-10" db="EMBL/GenBank/DDBJ databases">
        <title>Draft Genome sequence of Alkanindiges sp. strain H1.</title>
        <authorList>
            <person name="Subhash Y."/>
            <person name="Lee S."/>
        </authorList>
    </citation>
    <scope>NUCLEOTIDE SEQUENCE [LARGE SCALE GENOMIC DNA]</scope>
    <source>
        <strain evidence="13 14">H1</strain>
    </source>
</reference>
<dbReference type="EMBL" id="MLCN01000003">
    <property type="protein sequence ID" value="ONG42179.1"/>
    <property type="molecule type" value="Genomic_DNA"/>
</dbReference>
<dbReference type="AlphaFoldDB" id="A0A1S8CYA3"/>
<evidence type="ECO:0000256" key="10">
    <source>
        <dbReference type="ARBA" id="ARBA00030775"/>
    </source>
</evidence>
<dbReference type="SUPFAM" id="SSF54523">
    <property type="entry name" value="Pili subunits"/>
    <property type="match status" value="1"/>
</dbReference>
<sequence>MQSSRGFTLVELMVTIAVVAILAMIAAPSMSNLIAKQQLNKTTRELAETLTLARSQAALLRQEVTVTLNSDTANTDTNYYWKPSANNTLKAPTTIPSLVFMANGTMKNTALNTPFTDTDFVICNSRIPTPKTIKLSRMGSVTLGTGGSC</sequence>
<dbReference type="Pfam" id="PF07963">
    <property type="entry name" value="N_methyl"/>
    <property type="match status" value="1"/>
</dbReference>
<name>A0A1S8CYA3_9GAMM</name>
<keyword evidence="14" id="KW-1185">Reference proteome</keyword>
<feature type="transmembrane region" description="Helical" evidence="11">
    <location>
        <begin position="12"/>
        <end position="35"/>
    </location>
</feature>
<evidence type="ECO:0000256" key="1">
    <source>
        <dbReference type="ARBA" id="ARBA00004377"/>
    </source>
</evidence>
<dbReference type="GO" id="GO:0005886">
    <property type="term" value="C:plasma membrane"/>
    <property type="evidence" value="ECO:0007669"/>
    <property type="project" value="UniProtKB-SubCell"/>
</dbReference>
<dbReference type="NCBIfam" id="TIGR02532">
    <property type="entry name" value="IV_pilin_GFxxxE"/>
    <property type="match status" value="1"/>
</dbReference>
<evidence type="ECO:0000259" key="12">
    <source>
        <dbReference type="Pfam" id="PF12019"/>
    </source>
</evidence>